<dbReference type="GO" id="GO:0016491">
    <property type="term" value="F:oxidoreductase activity"/>
    <property type="evidence" value="ECO:0007669"/>
    <property type="project" value="UniProtKB-KW"/>
</dbReference>
<keyword evidence="8" id="KW-1185">Reference proteome</keyword>
<protein>
    <recommendedName>
        <fullName evidence="6">Enoyl reductase (ER) domain-containing protein</fullName>
    </recommendedName>
</protein>
<dbReference type="PANTHER" id="PTHR42683">
    <property type="entry name" value="ALDEHYDE REDUCTASE"/>
    <property type="match status" value="1"/>
</dbReference>
<evidence type="ECO:0000259" key="6">
    <source>
        <dbReference type="SMART" id="SM00829"/>
    </source>
</evidence>
<dbReference type="Gene3D" id="3.90.180.10">
    <property type="entry name" value="Medium-chain alcohol dehydrogenases, catalytic domain"/>
    <property type="match status" value="1"/>
</dbReference>
<proteinExistence type="inferred from homology"/>
<comment type="cofactor">
    <cofactor evidence="1 5">
        <name>Zn(2+)</name>
        <dbReference type="ChEBI" id="CHEBI:29105"/>
    </cofactor>
</comment>
<feature type="domain" description="Enoyl reductase (ER)" evidence="6">
    <location>
        <begin position="87"/>
        <end position="363"/>
    </location>
</feature>
<evidence type="ECO:0000256" key="5">
    <source>
        <dbReference type="RuleBase" id="RU361277"/>
    </source>
</evidence>
<organism evidence="7 8">
    <name type="scientific">Ilex paraguariensis</name>
    <name type="common">yerba mate</name>
    <dbReference type="NCBI Taxonomy" id="185542"/>
    <lineage>
        <taxon>Eukaryota</taxon>
        <taxon>Viridiplantae</taxon>
        <taxon>Streptophyta</taxon>
        <taxon>Embryophyta</taxon>
        <taxon>Tracheophyta</taxon>
        <taxon>Spermatophyta</taxon>
        <taxon>Magnoliopsida</taxon>
        <taxon>eudicotyledons</taxon>
        <taxon>Gunneridae</taxon>
        <taxon>Pentapetalae</taxon>
        <taxon>asterids</taxon>
        <taxon>campanulids</taxon>
        <taxon>Aquifoliales</taxon>
        <taxon>Aquifoliaceae</taxon>
        <taxon>Ilex</taxon>
    </lineage>
</organism>
<dbReference type="Proteomes" id="UP001642360">
    <property type="component" value="Unassembled WGS sequence"/>
</dbReference>
<evidence type="ECO:0000313" key="8">
    <source>
        <dbReference type="Proteomes" id="UP001642360"/>
    </source>
</evidence>
<evidence type="ECO:0000256" key="3">
    <source>
        <dbReference type="ARBA" id="ARBA00022833"/>
    </source>
</evidence>
<dbReference type="InterPro" id="IPR020843">
    <property type="entry name" value="ER"/>
</dbReference>
<evidence type="ECO:0000256" key="1">
    <source>
        <dbReference type="ARBA" id="ARBA00001947"/>
    </source>
</evidence>
<dbReference type="InterPro" id="IPR047109">
    <property type="entry name" value="CAD-like"/>
</dbReference>
<accession>A0ABC8S997</accession>
<dbReference type="Pfam" id="PF08240">
    <property type="entry name" value="ADH_N"/>
    <property type="match status" value="1"/>
</dbReference>
<gene>
    <name evidence="7" type="ORF">ILEXP_LOCUS22093</name>
</gene>
<comment type="caution">
    <text evidence="7">The sequence shown here is derived from an EMBL/GenBank/DDBJ whole genome shotgun (WGS) entry which is preliminary data.</text>
</comment>
<dbReference type="SMART" id="SM00829">
    <property type="entry name" value="PKS_ER"/>
    <property type="match status" value="1"/>
</dbReference>
<dbReference type="InterPro" id="IPR011032">
    <property type="entry name" value="GroES-like_sf"/>
</dbReference>
<comment type="similarity">
    <text evidence="5">Belongs to the zinc-containing alcohol dehydrogenase family.</text>
</comment>
<dbReference type="Gene3D" id="3.40.50.720">
    <property type="entry name" value="NAD(P)-binding Rossmann-like Domain"/>
    <property type="match status" value="1"/>
</dbReference>
<sequence length="418" mass="45886">MKYTIERRPKNNPLQKMSTDQTLSIKREFTSMANLHSESGGDLLLLVKAKMSSEVKEDCLGWAARDSSGFLSPYKFPRRFADPFDSGDKPQYRAVGDDDVLLTITHCGVCYADVLWSRNKFGDAMYPLVPGHEIAGVVKEVGSNVHRFNVGQHVGVGTYVNSCKECDNCIADREVHCEKGAILTFNSVDVDGTVTKGGYSSYYVVHERYCFRIPDGYPLASAAPLLCAGITVYSPMMRHKMNQPGKSLGVIGLGGLGHLAVKFGKAFGMNVTVVSTSMYKKEEALNLLGADKFVVSSDEQQMKTLANSLDFIIDTASGDHPFDPYMALLKTAGTLVLVGAPSEVKLSPICLIRGMKSISGSATGGLKDEQEMLDFCAAHKIYPWIELISIQYINEALERLVKGDVKYRCVIEIEKSLK</sequence>
<evidence type="ECO:0000313" key="7">
    <source>
        <dbReference type="EMBL" id="CAK9153798.1"/>
    </source>
</evidence>
<evidence type="ECO:0000256" key="2">
    <source>
        <dbReference type="ARBA" id="ARBA00022723"/>
    </source>
</evidence>
<dbReference type="EMBL" id="CAUOFW020002453">
    <property type="protein sequence ID" value="CAK9153798.1"/>
    <property type="molecule type" value="Genomic_DNA"/>
</dbReference>
<dbReference type="SUPFAM" id="SSF50129">
    <property type="entry name" value="GroES-like"/>
    <property type="match status" value="1"/>
</dbReference>
<dbReference type="InterPro" id="IPR036291">
    <property type="entry name" value="NAD(P)-bd_dom_sf"/>
</dbReference>
<dbReference type="InterPro" id="IPR013154">
    <property type="entry name" value="ADH-like_N"/>
</dbReference>
<name>A0ABC8S997_9AQUA</name>
<keyword evidence="2 5" id="KW-0479">Metal-binding</keyword>
<dbReference type="FunFam" id="3.40.50.720:FF:000022">
    <property type="entry name" value="Cinnamyl alcohol dehydrogenase"/>
    <property type="match status" value="1"/>
</dbReference>
<dbReference type="Pfam" id="PF00107">
    <property type="entry name" value="ADH_zinc_N"/>
    <property type="match status" value="1"/>
</dbReference>
<dbReference type="SUPFAM" id="SSF51735">
    <property type="entry name" value="NAD(P)-binding Rossmann-fold domains"/>
    <property type="match status" value="1"/>
</dbReference>
<keyword evidence="4" id="KW-0560">Oxidoreductase</keyword>
<dbReference type="InterPro" id="IPR002328">
    <property type="entry name" value="ADH_Zn_CS"/>
</dbReference>
<evidence type="ECO:0000256" key="4">
    <source>
        <dbReference type="ARBA" id="ARBA00023002"/>
    </source>
</evidence>
<dbReference type="CDD" id="cd05283">
    <property type="entry name" value="CAD1"/>
    <property type="match status" value="1"/>
</dbReference>
<dbReference type="GO" id="GO:0046872">
    <property type="term" value="F:metal ion binding"/>
    <property type="evidence" value="ECO:0007669"/>
    <property type="project" value="UniProtKB-KW"/>
</dbReference>
<dbReference type="PROSITE" id="PS00059">
    <property type="entry name" value="ADH_ZINC"/>
    <property type="match status" value="1"/>
</dbReference>
<keyword evidence="3 5" id="KW-0862">Zinc</keyword>
<dbReference type="AlphaFoldDB" id="A0ABC8S997"/>
<reference evidence="7 8" key="1">
    <citation type="submission" date="2024-02" db="EMBL/GenBank/DDBJ databases">
        <authorList>
            <person name="Vignale AGUSTIN F."/>
            <person name="Sosa J E."/>
            <person name="Modenutti C."/>
        </authorList>
    </citation>
    <scope>NUCLEOTIDE SEQUENCE [LARGE SCALE GENOMIC DNA]</scope>
</reference>
<dbReference type="InterPro" id="IPR013149">
    <property type="entry name" value="ADH-like_C"/>
</dbReference>